<evidence type="ECO:0000313" key="2">
    <source>
        <dbReference type="Proteomes" id="UP000214646"/>
    </source>
</evidence>
<comment type="caution">
    <text evidence="1">The sequence shown here is derived from an EMBL/GenBank/DDBJ whole genome shotgun (WGS) entry which is preliminary data.</text>
</comment>
<dbReference type="OrthoDB" id="9874054at2"/>
<dbReference type="RefSeq" id="WP_088255106.1">
    <property type="nucleotide sequence ID" value="NZ_NIDE01000005.1"/>
</dbReference>
<accession>A0A225E0J3</accession>
<gene>
    <name evidence="1" type="ORF">FRUB_03955</name>
</gene>
<protein>
    <submittedName>
        <fullName evidence="1">Uncharacterized protein</fullName>
    </submittedName>
</protein>
<evidence type="ECO:0000313" key="1">
    <source>
        <dbReference type="EMBL" id="OWK41877.1"/>
    </source>
</evidence>
<name>A0A225E0J3_9BACT</name>
<dbReference type="EMBL" id="NIDE01000005">
    <property type="protein sequence ID" value="OWK41877.1"/>
    <property type="molecule type" value="Genomic_DNA"/>
</dbReference>
<reference evidence="2" key="1">
    <citation type="submission" date="2017-06" db="EMBL/GenBank/DDBJ databases">
        <title>Genome analysis of Fimbriiglobus ruber SP5, the first member of the order Planctomycetales with confirmed chitinolytic capability.</title>
        <authorList>
            <person name="Ravin N.V."/>
            <person name="Rakitin A.L."/>
            <person name="Ivanova A.A."/>
            <person name="Beletsky A.V."/>
            <person name="Kulichevskaya I.S."/>
            <person name="Mardanov A.V."/>
            <person name="Dedysh S.N."/>
        </authorList>
    </citation>
    <scope>NUCLEOTIDE SEQUENCE [LARGE SCALE GENOMIC DNA]</scope>
    <source>
        <strain evidence="2">SP5</strain>
    </source>
</reference>
<organism evidence="1 2">
    <name type="scientific">Fimbriiglobus ruber</name>
    <dbReference type="NCBI Taxonomy" id="1908690"/>
    <lineage>
        <taxon>Bacteria</taxon>
        <taxon>Pseudomonadati</taxon>
        <taxon>Planctomycetota</taxon>
        <taxon>Planctomycetia</taxon>
        <taxon>Gemmatales</taxon>
        <taxon>Gemmataceae</taxon>
        <taxon>Fimbriiglobus</taxon>
    </lineage>
</organism>
<dbReference type="Proteomes" id="UP000214646">
    <property type="component" value="Unassembled WGS sequence"/>
</dbReference>
<proteinExistence type="predicted"/>
<keyword evidence="2" id="KW-1185">Reference proteome</keyword>
<dbReference type="AlphaFoldDB" id="A0A225E0J3"/>
<sequence length="301" mass="30197">MTFAQMVSSRFAAILVIAGGLTFAVGCNKSAPGQKTGAAAAPVAAVPGVPSAAAPGGTPAGTTVDAGPGAGAFAKEFLQAIHDGKGNPAHLTAGFKKIVAEPKTEADTAAGFSDWAAEQWLKGLAARVGAGLNVTTAELPDGTTLATAAQATGRVILRLTKAAGKWQVEWLHVAPPGTGEELTGSGDALASRFATAAFIETALADKALDEYPLAVSLLSPALKARIAPPQDAGDAKRGYNAGILSLKMSSLHGGVTGYVVTARDGGAVSGDLLEAGGKKRPFTLKLTKGPAGWAVDDFEVK</sequence>